<dbReference type="Proteomes" id="UP000616346">
    <property type="component" value="Unassembled WGS sequence"/>
</dbReference>
<protein>
    <submittedName>
        <fullName evidence="2">ParB N-terminal domain-containing protein</fullName>
    </submittedName>
</protein>
<proteinExistence type="predicted"/>
<evidence type="ECO:0000313" key="3">
    <source>
        <dbReference type="Proteomes" id="UP000616346"/>
    </source>
</evidence>
<dbReference type="SMART" id="SM00470">
    <property type="entry name" value="ParB"/>
    <property type="match status" value="1"/>
</dbReference>
<dbReference type="EMBL" id="JACSPQ010000001">
    <property type="protein sequence ID" value="MBD8001548.1"/>
    <property type="molecule type" value="Genomic_DNA"/>
</dbReference>
<dbReference type="InterPro" id="IPR003115">
    <property type="entry name" value="ParB_N"/>
</dbReference>
<comment type="caution">
    <text evidence="2">The sequence shown here is derived from an EMBL/GenBank/DDBJ whole genome shotgun (WGS) entry which is preliminary data.</text>
</comment>
<feature type="domain" description="ParB-like N-terminal" evidence="1">
    <location>
        <begin position="4"/>
        <end position="96"/>
    </location>
</feature>
<name>A0ABR8V9V4_9BACT</name>
<dbReference type="SUPFAM" id="SSF110849">
    <property type="entry name" value="ParB/Sulfiredoxin"/>
    <property type="match status" value="1"/>
</dbReference>
<organism evidence="2 3">
    <name type="scientific">Phocaeicola faecium</name>
    <dbReference type="NCBI Taxonomy" id="2762213"/>
    <lineage>
        <taxon>Bacteria</taxon>
        <taxon>Pseudomonadati</taxon>
        <taxon>Bacteroidota</taxon>
        <taxon>Bacteroidia</taxon>
        <taxon>Bacteroidales</taxon>
        <taxon>Bacteroidaceae</taxon>
        <taxon>Phocaeicola</taxon>
    </lineage>
</organism>
<sequence>MEIVYRKIKELNKLDSNPRTITEEDMEVLKDSIRNNPDYLEARPLVLSDRTGTLVIIDGNQRYEACLQLGLKEVPTALLHGLTEEREREIIIRANVNNGKWDLTKLFEWDYRELMDWGVEGISFPEISDFNEEEVDDTENILRNQNYEAGAHIKYLVFEGYKIPVSEKELDGLKQRATEYMNENGVMVGFVNNLLGL</sequence>
<dbReference type="RefSeq" id="WP_178257363.1">
    <property type="nucleotide sequence ID" value="NZ_JACSPQ010000001.1"/>
</dbReference>
<evidence type="ECO:0000259" key="1">
    <source>
        <dbReference type="SMART" id="SM00470"/>
    </source>
</evidence>
<reference evidence="2 3" key="1">
    <citation type="submission" date="2020-08" db="EMBL/GenBank/DDBJ databases">
        <title>A Genomic Blueprint of the Chicken Gut Microbiome.</title>
        <authorList>
            <person name="Gilroy R."/>
            <person name="Ravi A."/>
            <person name="Getino M."/>
            <person name="Pursley I."/>
            <person name="Horton D.L."/>
            <person name="Alikhan N.-F."/>
            <person name="Baker D."/>
            <person name="Gharbi K."/>
            <person name="Hall N."/>
            <person name="Watson M."/>
            <person name="Adriaenssens E.M."/>
            <person name="Foster-Nyarko E."/>
            <person name="Jarju S."/>
            <person name="Secka A."/>
            <person name="Antonio M."/>
            <person name="Oren A."/>
            <person name="Chaudhuri R."/>
            <person name="La Ragione R.M."/>
            <person name="Hildebrand F."/>
            <person name="Pallen M.J."/>
        </authorList>
    </citation>
    <scope>NUCLEOTIDE SEQUENCE [LARGE SCALE GENOMIC DNA]</scope>
    <source>
        <strain evidence="2 3">Sa1YUN3</strain>
    </source>
</reference>
<dbReference type="Pfam" id="PF02195">
    <property type="entry name" value="ParB_N"/>
    <property type="match status" value="1"/>
</dbReference>
<keyword evidence="3" id="KW-1185">Reference proteome</keyword>
<dbReference type="InterPro" id="IPR036086">
    <property type="entry name" value="ParB/Sulfiredoxin_sf"/>
</dbReference>
<gene>
    <name evidence="2" type="ORF">H9626_04850</name>
</gene>
<accession>A0ABR8V9V4</accession>
<evidence type="ECO:0000313" key="2">
    <source>
        <dbReference type="EMBL" id="MBD8001548.1"/>
    </source>
</evidence>
<dbReference type="Gene3D" id="3.90.1530.10">
    <property type="entry name" value="Conserved hypothetical protein from pyrococcus furiosus pfu- 392566-001, ParB domain"/>
    <property type="match status" value="1"/>
</dbReference>